<reference evidence="1 2" key="1">
    <citation type="journal article" date="2009" name="BMC Genomics">
        <title>Genomic sequence, organization and characteristics of a new nucleopolyhedrovirus isolated from Clanis bilineata larva.</title>
        <authorList>
            <person name="Zhu S.Y."/>
            <person name="Yi J.P."/>
            <person name="Shen W.D."/>
            <person name="Wang L.Q."/>
            <person name="He H.G."/>
            <person name="Wang Y."/>
            <person name="Li B."/>
            <person name="Wang W.B."/>
        </authorList>
    </citation>
    <scope>NUCLEOTIDE SEQUENCE [LARGE SCALE GENOMIC DNA]</scope>
    <source>
        <strain evidence="1">DZ1</strain>
    </source>
</reference>
<dbReference type="GeneID" id="5141843"/>
<dbReference type="EMBL" id="DQ504428">
    <property type="protein sequence ID" value="ABF47444.1"/>
    <property type="molecule type" value="Genomic_DNA"/>
</dbReference>
<sequence>MNQSWSCSSTTYKDLVEKAKNKNVVTRLLERELGVKNLNRMETSLAIGRTGYIQLTKGKKLDTNHRMCPSLYEADSVDFKTSLYKSCAVVKRCVACLRLTHHLLDIKENMCTFCRRTL</sequence>
<keyword evidence="2" id="KW-1185">Reference proteome</keyword>
<evidence type="ECO:0000313" key="1">
    <source>
        <dbReference type="EMBL" id="ABF47444.1"/>
    </source>
</evidence>
<evidence type="ECO:0000313" key="2">
    <source>
        <dbReference type="Proteomes" id="UP000214353"/>
    </source>
</evidence>
<dbReference type="Proteomes" id="UP000214353">
    <property type="component" value="Segment"/>
</dbReference>
<name>Q0N3Z9_9ABAC</name>
<accession>Q0N3Z9</accession>
<organism evidence="1 2">
    <name type="scientific">Clanis bilineata nucleopolyhedrovirus</name>
    <dbReference type="NCBI Taxonomy" id="1307957"/>
    <lineage>
        <taxon>Viruses</taxon>
        <taxon>Viruses incertae sedis</taxon>
        <taxon>Naldaviricetes</taxon>
        <taxon>Lefavirales</taxon>
        <taxon>Baculoviridae</taxon>
        <taxon>Alphabaculovirus</taxon>
        <taxon>Alphabaculovirus clabilineatae</taxon>
    </lineage>
</organism>
<proteinExistence type="predicted"/>
<dbReference type="RefSeq" id="YP_717641.1">
    <property type="nucleotide sequence ID" value="NC_008293.1"/>
</dbReference>
<protein>
    <submittedName>
        <fullName evidence="1">Hz112-like protein</fullName>
    </submittedName>
</protein>
<dbReference type="OrthoDB" id="21760at10239"/>
<dbReference type="KEGG" id="vg:5141843"/>